<dbReference type="RefSeq" id="WP_319843984.1">
    <property type="nucleotide sequence ID" value="NZ_JAXAFJ010000003.1"/>
</dbReference>
<dbReference type="InterPro" id="IPR011006">
    <property type="entry name" value="CheY-like_superfamily"/>
</dbReference>
<dbReference type="PIRSF" id="PIRSF036382">
    <property type="entry name" value="RR_antiterm"/>
    <property type="match status" value="1"/>
</dbReference>
<comment type="caution">
    <text evidence="5">The sequence shown here is derived from an EMBL/GenBank/DDBJ whole genome shotgun (WGS) entry which is preliminary data.</text>
</comment>
<dbReference type="PROSITE" id="PS50110">
    <property type="entry name" value="RESPONSE_REGULATORY"/>
    <property type="match status" value="1"/>
</dbReference>
<dbReference type="PROSITE" id="PS50921">
    <property type="entry name" value="ANTAR"/>
    <property type="match status" value="1"/>
</dbReference>
<evidence type="ECO:0000256" key="2">
    <source>
        <dbReference type="PROSITE-ProRule" id="PRU00169"/>
    </source>
</evidence>
<dbReference type="Pfam" id="PF00072">
    <property type="entry name" value="Response_reg"/>
    <property type="match status" value="1"/>
</dbReference>
<dbReference type="Proteomes" id="UP001274321">
    <property type="component" value="Unassembled WGS sequence"/>
</dbReference>
<dbReference type="InterPro" id="IPR005561">
    <property type="entry name" value="ANTAR"/>
</dbReference>
<dbReference type="InterPro" id="IPR008327">
    <property type="entry name" value="Sig_transdc_resp-reg_antiterm"/>
</dbReference>
<proteinExistence type="predicted"/>
<dbReference type="Gene3D" id="3.40.50.2300">
    <property type="match status" value="1"/>
</dbReference>
<dbReference type="PANTHER" id="PTHR43214">
    <property type="entry name" value="TWO-COMPONENT RESPONSE REGULATOR"/>
    <property type="match status" value="1"/>
</dbReference>
<feature type="domain" description="Response regulatory" evidence="3">
    <location>
        <begin position="3"/>
        <end position="118"/>
    </location>
</feature>
<dbReference type="InterPro" id="IPR039420">
    <property type="entry name" value="WalR-like"/>
</dbReference>
<dbReference type="SUPFAM" id="SSF52172">
    <property type="entry name" value="CheY-like"/>
    <property type="match status" value="1"/>
</dbReference>
<sequence length="192" mass="21430">MLRVLVVDHDPERADKVRQALEEDPNLQVQVASVKAGHLLGLLRQAEPDVLIVDLDLPDRDTIEQLRVATRERPRPIVMFVDQSDTEAMRAAVGAGVSAYVVDGLKPGRVKAILDVAVARFQEFDRLRRELDLAKTSLAERKLIDRAKGILMRARGFGEEEAYNLLRSKAMKEQKKVGEIAQSVITAAELLK</sequence>
<organism evidence="5 6">
    <name type="scientific">Terrihabitans rhizophilus</name>
    <dbReference type="NCBI Taxonomy" id="3092662"/>
    <lineage>
        <taxon>Bacteria</taxon>
        <taxon>Pseudomonadati</taxon>
        <taxon>Pseudomonadota</taxon>
        <taxon>Alphaproteobacteria</taxon>
        <taxon>Hyphomicrobiales</taxon>
        <taxon>Terrihabitans</taxon>
    </lineage>
</organism>
<keyword evidence="1" id="KW-0238">DNA-binding</keyword>
<dbReference type="InterPro" id="IPR036388">
    <property type="entry name" value="WH-like_DNA-bd_sf"/>
</dbReference>
<gene>
    <name evidence="5" type="ORF">SCD90_07280</name>
</gene>
<name>A0ABU4RSW2_9HYPH</name>
<dbReference type="InterPro" id="IPR001789">
    <property type="entry name" value="Sig_transdc_resp-reg_receiver"/>
</dbReference>
<keyword evidence="2" id="KW-0597">Phosphoprotein</keyword>
<dbReference type="SMART" id="SM00448">
    <property type="entry name" value="REC"/>
    <property type="match status" value="1"/>
</dbReference>
<feature type="modified residue" description="4-aspartylphosphate" evidence="2">
    <location>
        <position position="54"/>
    </location>
</feature>
<evidence type="ECO:0000259" key="3">
    <source>
        <dbReference type="PROSITE" id="PS50110"/>
    </source>
</evidence>
<dbReference type="SMART" id="SM01012">
    <property type="entry name" value="ANTAR"/>
    <property type="match status" value="1"/>
</dbReference>
<evidence type="ECO:0000313" key="6">
    <source>
        <dbReference type="Proteomes" id="UP001274321"/>
    </source>
</evidence>
<evidence type="ECO:0000259" key="4">
    <source>
        <dbReference type="PROSITE" id="PS50921"/>
    </source>
</evidence>
<dbReference type="Pfam" id="PF03861">
    <property type="entry name" value="ANTAR"/>
    <property type="match status" value="1"/>
</dbReference>
<dbReference type="EMBL" id="JAXAFJ010000003">
    <property type="protein sequence ID" value="MDX6805861.1"/>
    <property type="molecule type" value="Genomic_DNA"/>
</dbReference>
<keyword evidence="6" id="KW-1185">Reference proteome</keyword>
<accession>A0ABU4RSW2</accession>
<dbReference type="PANTHER" id="PTHR43214:SF43">
    <property type="entry name" value="TWO-COMPONENT RESPONSE REGULATOR"/>
    <property type="match status" value="1"/>
</dbReference>
<evidence type="ECO:0000256" key="1">
    <source>
        <dbReference type="ARBA" id="ARBA00023125"/>
    </source>
</evidence>
<feature type="domain" description="ANTAR" evidence="4">
    <location>
        <begin position="124"/>
        <end position="185"/>
    </location>
</feature>
<dbReference type="Gene3D" id="1.10.10.10">
    <property type="entry name" value="Winged helix-like DNA-binding domain superfamily/Winged helix DNA-binding domain"/>
    <property type="match status" value="1"/>
</dbReference>
<reference evidence="5 6" key="1">
    <citation type="submission" date="2023-11" db="EMBL/GenBank/DDBJ databases">
        <authorList>
            <person name="Bao R."/>
        </authorList>
    </citation>
    <scope>NUCLEOTIDE SEQUENCE [LARGE SCALE GENOMIC DNA]</scope>
    <source>
        <strain evidence="5 6">PJ23</strain>
    </source>
</reference>
<protein>
    <submittedName>
        <fullName evidence="5">ANTAR domain-containing protein</fullName>
    </submittedName>
</protein>
<evidence type="ECO:0000313" key="5">
    <source>
        <dbReference type="EMBL" id="MDX6805861.1"/>
    </source>
</evidence>